<dbReference type="SMART" id="SM00664">
    <property type="entry name" value="DoH"/>
    <property type="match status" value="1"/>
</dbReference>
<proteinExistence type="predicted"/>
<dbReference type="InterPro" id="IPR045266">
    <property type="entry name" value="DOH_DOMON"/>
</dbReference>
<keyword evidence="1" id="KW-0677">Repeat</keyword>
<reference evidence="5" key="1">
    <citation type="submission" date="2020-11" db="EMBL/GenBank/DDBJ databases">
        <authorList>
            <person name="Tran Van P."/>
        </authorList>
    </citation>
    <scope>NUCLEOTIDE SEQUENCE</scope>
</reference>
<dbReference type="InterPro" id="IPR005018">
    <property type="entry name" value="DOMON_domain"/>
</dbReference>
<keyword evidence="2" id="KW-0472">Membrane</keyword>
<keyword evidence="2" id="KW-1133">Transmembrane helix</keyword>
<dbReference type="Pfam" id="PF10517">
    <property type="entry name" value="DM13"/>
    <property type="match status" value="1"/>
</dbReference>
<evidence type="ECO:0000256" key="1">
    <source>
        <dbReference type="ARBA" id="ARBA00022737"/>
    </source>
</evidence>
<feature type="transmembrane region" description="Helical" evidence="2">
    <location>
        <begin position="498"/>
        <end position="518"/>
    </location>
</feature>
<dbReference type="PANTHER" id="PTHR24036">
    <property type="entry name" value="SKELETOR-RELATED"/>
    <property type="match status" value="1"/>
</dbReference>
<evidence type="ECO:0008006" key="6">
    <source>
        <dbReference type="Google" id="ProtNLM"/>
    </source>
</evidence>
<dbReference type="Pfam" id="PF03351">
    <property type="entry name" value="DOMON"/>
    <property type="match status" value="1"/>
</dbReference>
<evidence type="ECO:0000259" key="3">
    <source>
        <dbReference type="PROSITE" id="PS50836"/>
    </source>
</evidence>
<dbReference type="CDD" id="cd09631">
    <property type="entry name" value="DOMON_DOH"/>
    <property type="match status" value="1"/>
</dbReference>
<organism evidence="5">
    <name type="scientific">Timema bartmani</name>
    <dbReference type="NCBI Taxonomy" id="61472"/>
    <lineage>
        <taxon>Eukaryota</taxon>
        <taxon>Metazoa</taxon>
        <taxon>Ecdysozoa</taxon>
        <taxon>Arthropoda</taxon>
        <taxon>Hexapoda</taxon>
        <taxon>Insecta</taxon>
        <taxon>Pterygota</taxon>
        <taxon>Neoptera</taxon>
        <taxon>Polyneoptera</taxon>
        <taxon>Phasmatodea</taxon>
        <taxon>Timematodea</taxon>
        <taxon>Timematoidea</taxon>
        <taxon>Timematidae</taxon>
        <taxon>Timema</taxon>
    </lineage>
</organism>
<dbReference type="PANTHER" id="PTHR24036:SF5">
    <property type="entry name" value="THROMBOMODULIN"/>
    <property type="match status" value="1"/>
</dbReference>
<evidence type="ECO:0000313" key="5">
    <source>
        <dbReference type="EMBL" id="CAD7440552.1"/>
    </source>
</evidence>
<protein>
    <recommendedName>
        <fullName evidence="6">DOMON domain-containing protein</fullName>
    </recommendedName>
</protein>
<dbReference type="InterPro" id="IPR052126">
    <property type="entry name" value="Spindle_Org/Thrombomodulin"/>
</dbReference>
<gene>
    <name evidence="5" type="ORF">TBIB3V08_LOCUS3053</name>
</gene>
<dbReference type="SMART" id="SM00686">
    <property type="entry name" value="DM13"/>
    <property type="match status" value="1"/>
</dbReference>
<name>A0A7R9HYA5_9NEOP</name>
<keyword evidence="2" id="KW-0812">Transmembrane</keyword>
<evidence type="ECO:0000256" key="2">
    <source>
        <dbReference type="SAM" id="Phobius"/>
    </source>
</evidence>
<accession>A0A7R9HYA5</accession>
<dbReference type="AlphaFoldDB" id="A0A7R9HYA5"/>
<dbReference type="PROSITE" id="PS51549">
    <property type="entry name" value="DM13"/>
    <property type="match status" value="1"/>
</dbReference>
<evidence type="ECO:0000259" key="4">
    <source>
        <dbReference type="PROSITE" id="PS51549"/>
    </source>
</evidence>
<dbReference type="EMBL" id="OD565015">
    <property type="protein sequence ID" value="CAD7440552.1"/>
    <property type="molecule type" value="Genomic_DNA"/>
</dbReference>
<dbReference type="InterPro" id="IPR019545">
    <property type="entry name" value="DM13_domain"/>
</dbReference>
<feature type="domain" description="DM13" evidence="4">
    <location>
        <begin position="1"/>
        <end position="48"/>
    </location>
</feature>
<sequence length="520" mass="57778">MGSMEPLRGYQGEDIEIQLPGSLTVYDIDWLAVWCVQYRHNFGHVLIPKDLDVPPALGQTKITTSSTTADPKEARSSNCRQLLKERLQVHWELQGDWVQIQLAARMREDQYMAFGLSGEQGRPSMVGGDVVVAFYDSEKGTFQAEDYYMSATAQCDGKNGVCPDERIGGRNDVTLVSGERKDGVTTIVYRRPLQTNEPINDRGIPVDGDVSVIAAIGPLNSRKEANAHAISDKTTDDIRIDFSSRDDHACTISLFDLPEETGLQPWPPAIITGENLFSVRIGPTGGKRGYTPLTGQPSWGIAWYINDMLIPEIYVERGQTYSFVVEGGNDRTNPARYHPFYITDSKEGGFGQKSEADQKKQRVFGGVSYDAEGYPYPTAAGRYCEWTHKTIDKSAETQTFDSYLQTLRLVCDDGEPAYLNWTVVPETPEILYYQEKQISSPVRDLNLDLPVLNSLAQHETSALANYTTECYSHNNLGWKIHVVDAGYRSQRNGNTASLTHISSALTLGVLSITLVIAFTS</sequence>
<feature type="domain" description="DOMON" evidence="3">
    <location>
        <begin position="85"/>
        <end position="217"/>
    </location>
</feature>
<dbReference type="PROSITE" id="PS50836">
    <property type="entry name" value="DOMON"/>
    <property type="match status" value="1"/>
</dbReference>